<evidence type="ECO:0000313" key="3">
    <source>
        <dbReference type="Proteomes" id="UP000193920"/>
    </source>
</evidence>
<dbReference type="OrthoDB" id="2163069at2759"/>
<gene>
    <name evidence="2" type="ORF">LY90DRAFT_624032</name>
</gene>
<sequence>MDNNKFNRKDILFNIISFKDNDDNGNSITNNAFIINNEIKQAIHAFTLNEIDNNKYEINDKYPSNQMSYSLMNLLNINGNLINNNFEYDAQYIIKAGIELLAECEIKLQFLDGTILNPEDYNLSINDVEEDTIIEDKYGVKLDMKLIYNEALEIYSKKNEGDVTKKLIKSDIETGSKYVNDELRYTISYFVNMINKDNVAIDNDSLNFDFDKGVAEYHGNRNLDLDVIIESFNGIEIDETDTTTKKYLLNIHNRLKKIEESFDRENIDEDYKNNSEMVYKLMDSLITKFENVYKDSDANIKRIVINIRNNHIINNVNYMKDFILNNPENIYVKEYFDNLKYKIFNDVNDDENKNLPDSILNEINDLKLKINDKIENFNHKEDYIKCVEGVKKETIFLKNNIIFSSGKIEQDVHDKLTNYYFESTGKTLKIGKVATFKPIDTKFNPNKDKNKSFNSTINDENIFCLYSKNKVIKTVDPFYLDSTNKTIYFDRIEDYARYIGQMWIGVSNCKNVVLVNSVGEYYKIKPIKKRLISNKNDNNDTNYNTNSQIEKNDIDDNIVKLFNTTNADDDNILKDRTITDYKKYYYNIYKKFIKNGLKCLALTSKNPAYNPYHPALIQVSNKNDKPANIIQVMGISYDENYQKYLKTLKEANENKSTKDKYVECGTVRNMTSCSSVTCTVTYSTDIQDSISITDSNGNSYHKSYGKVTSNGDTYTDEINNQIELISSISNSVSNSVTDSNGTSNAYERVYTIIDGQSNSNTNNYEVTHTDTSEVTFTHTESEEHTHTTTKGGEHVEEHIWSDSDETSHTEVYSRMNEESYNKHKNEFIDLNDKDYKVSDPNERLKEKQKRKVSATVTKNQSGRSAYTQATGESAISAVGGCGTGALIGTMLYPGVGTAAGCVIGGLLGAAAGEAEISNRDASLQIALSNADFNNQRIIAIIGSKFTSDTTSHTHTSGGSISDSTNWSDSQADTSGFSNAWGTSNGYSDAYTRGYSETSSIEHSESDSISKMITKNFNKETGWINQDTTTDTTSNGYTFGSSTQKSYSTNLSYDEALDISAQYTLQKSYTLSQGFSEIPISCNQNKNDVDILNNDSENFDYIKIDSNDSIDTLRSGSYLSPGPNISSKSTYHWILLQNTGNIVVKKNIRTAWSSSTANISIYEAPYRITFSPFGELILRDKNNYIVCQIFNSLSINNYSDIPNNKKFKLLISD</sequence>
<feature type="region of interest" description="Disordered" evidence="1">
    <location>
        <begin position="948"/>
        <end position="968"/>
    </location>
</feature>
<dbReference type="SUPFAM" id="SSF51110">
    <property type="entry name" value="alpha-D-mannose-specific plant lectins"/>
    <property type="match status" value="1"/>
</dbReference>
<dbReference type="InterPro" id="IPR036426">
    <property type="entry name" value="Bulb-type_lectin_dom_sf"/>
</dbReference>
<name>A0A1Y2BTM6_9FUNG</name>
<dbReference type="Proteomes" id="UP000193920">
    <property type="component" value="Unassembled WGS sequence"/>
</dbReference>
<feature type="compositionally biased region" description="Low complexity" evidence="1">
    <location>
        <begin position="948"/>
        <end position="964"/>
    </location>
</feature>
<organism evidence="2 3">
    <name type="scientific">Neocallimastix californiae</name>
    <dbReference type="NCBI Taxonomy" id="1754190"/>
    <lineage>
        <taxon>Eukaryota</taxon>
        <taxon>Fungi</taxon>
        <taxon>Fungi incertae sedis</taxon>
        <taxon>Chytridiomycota</taxon>
        <taxon>Chytridiomycota incertae sedis</taxon>
        <taxon>Neocallimastigomycetes</taxon>
        <taxon>Neocallimastigales</taxon>
        <taxon>Neocallimastigaceae</taxon>
        <taxon>Neocallimastix</taxon>
    </lineage>
</organism>
<dbReference type="EMBL" id="MCOG01000138">
    <property type="protein sequence ID" value="ORY38099.1"/>
    <property type="molecule type" value="Genomic_DNA"/>
</dbReference>
<feature type="compositionally biased region" description="Polar residues" evidence="1">
    <location>
        <begin position="1033"/>
        <end position="1045"/>
    </location>
</feature>
<evidence type="ECO:0000256" key="1">
    <source>
        <dbReference type="SAM" id="MobiDB-lite"/>
    </source>
</evidence>
<feature type="region of interest" description="Disordered" evidence="1">
    <location>
        <begin position="1024"/>
        <end position="1045"/>
    </location>
</feature>
<dbReference type="Gene3D" id="2.90.10.10">
    <property type="entry name" value="Bulb-type lectin domain"/>
    <property type="match status" value="1"/>
</dbReference>
<accession>A0A1Y2BTM6</accession>
<proteinExistence type="predicted"/>
<keyword evidence="3" id="KW-1185">Reference proteome</keyword>
<dbReference type="AlphaFoldDB" id="A0A1Y2BTM6"/>
<comment type="caution">
    <text evidence="2">The sequence shown here is derived from an EMBL/GenBank/DDBJ whole genome shotgun (WGS) entry which is preliminary data.</text>
</comment>
<reference evidence="2 3" key="1">
    <citation type="submission" date="2016-08" db="EMBL/GenBank/DDBJ databases">
        <title>A Parts List for Fungal Cellulosomes Revealed by Comparative Genomics.</title>
        <authorList>
            <consortium name="DOE Joint Genome Institute"/>
            <person name="Haitjema C.H."/>
            <person name="Gilmore S.P."/>
            <person name="Henske J.K."/>
            <person name="Solomon K.V."/>
            <person name="De Groot R."/>
            <person name="Kuo A."/>
            <person name="Mondo S.J."/>
            <person name="Salamov A.A."/>
            <person name="Labutti K."/>
            <person name="Zhao Z."/>
            <person name="Chiniquy J."/>
            <person name="Barry K."/>
            <person name="Brewer H.M."/>
            <person name="Purvine S.O."/>
            <person name="Wright A.T."/>
            <person name="Boxma B."/>
            <person name="Van Alen T."/>
            <person name="Hackstein J.H."/>
            <person name="Baker S.E."/>
            <person name="Grigoriev I.V."/>
            <person name="O'Malley M.A."/>
        </authorList>
    </citation>
    <scope>NUCLEOTIDE SEQUENCE [LARGE SCALE GENOMIC DNA]</scope>
    <source>
        <strain evidence="2 3">G1</strain>
    </source>
</reference>
<evidence type="ECO:0008006" key="4">
    <source>
        <dbReference type="Google" id="ProtNLM"/>
    </source>
</evidence>
<protein>
    <recommendedName>
        <fullName evidence="4">Bulb-type lectin domain-containing protein</fullName>
    </recommendedName>
</protein>
<evidence type="ECO:0000313" key="2">
    <source>
        <dbReference type="EMBL" id="ORY38099.1"/>
    </source>
</evidence>